<feature type="signal peptide" evidence="12">
    <location>
        <begin position="1"/>
        <end position="26"/>
    </location>
</feature>
<dbReference type="InterPro" id="IPR020012">
    <property type="entry name" value="LysM_FimV"/>
</dbReference>
<dbReference type="InterPro" id="IPR014743">
    <property type="entry name" value="Cl-channel_core"/>
</dbReference>
<keyword evidence="6 11" id="KW-0472">Membrane</keyword>
<dbReference type="GO" id="GO:0005886">
    <property type="term" value="C:plasma membrane"/>
    <property type="evidence" value="ECO:0007669"/>
    <property type="project" value="TreeGrafter"/>
</dbReference>
<evidence type="ECO:0000256" key="1">
    <source>
        <dbReference type="ARBA" id="ARBA00004141"/>
    </source>
</evidence>
<reference evidence="13 14" key="1">
    <citation type="submission" date="2011-06" db="EMBL/GenBank/DDBJ databases">
        <title>The draft genome of Thiocapsa marina 5811.</title>
        <authorList>
            <consortium name="US DOE Joint Genome Institute (JGI-PGF)"/>
            <person name="Lucas S."/>
            <person name="Han J."/>
            <person name="Cheng J.-F."/>
            <person name="Goodwin L."/>
            <person name="Pitluck S."/>
            <person name="Peters L."/>
            <person name="Land M.L."/>
            <person name="Hauser L."/>
            <person name="Vogl K."/>
            <person name="Liu Z."/>
            <person name="Imhoff J."/>
            <person name="Thiel V."/>
            <person name="Frigaard N.-U."/>
            <person name="Bryant D."/>
            <person name="Woyke T.J."/>
        </authorList>
    </citation>
    <scope>NUCLEOTIDE SEQUENCE [LARGE SCALE GENOMIC DNA]</scope>
    <source>
        <strain evidence="13 14">5811</strain>
    </source>
</reference>
<dbReference type="Gene3D" id="1.10.3080.10">
    <property type="entry name" value="Clc chloride channel"/>
    <property type="match status" value="1"/>
</dbReference>
<keyword evidence="7" id="KW-0869">Chloride channel</keyword>
<protein>
    <submittedName>
        <fullName evidence="13">FimV N-terminal domain protein</fullName>
    </submittedName>
</protein>
<dbReference type="PRINTS" id="PR00762">
    <property type="entry name" value="CLCHANNEL"/>
</dbReference>
<evidence type="ECO:0000256" key="11">
    <source>
        <dbReference type="SAM" id="Phobius"/>
    </source>
</evidence>
<dbReference type="EMBL" id="AFWV01000012">
    <property type="protein sequence ID" value="EGV17121.1"/>
    <property type="molecule type" value="Genomic_DNA"/>
</dbReference>
<feature type="compositionally biased region" description="Low complexity" evidence="10">
    <location>
        <begin position="147"/>
        <end position="179"/>
    </location>
</feature>
<dbReference type="PANTHER" id="PTHR43427:SF6">
    <property type="entry name" value="CHLORIDE CHANNEL PROTEIN CLC-E"/>
    <property type="match status" value="1"/>
</dbReference>
<dbReference type="Pfam" id="PF00654">
    <property type="entry name" value="Voltage_CLC"/>
    <property type="match status" value="1"/>
</dbReference>
<keyword evidence="5" id="KW-0406">Ion transport</keyword>
<evidence type="ECO:0000256" key="9">
    <source>
        <dbReference type="ARBA" id="ARBA00023303"/>
    </source>
</evidence>
<accession>F9UF84</accession>
<evidence type="ECO:0000313" key="13">
    <source>
        <dbReference type="EMBL" id="EGV17121.1"/>
    </source>
</evidence>
<evidence type="ECO:0000256" key="10">
    <source>
        <dbReference type="SAM" id="MobiDB-lite"/>
    </source>
</evidence>
<dbReference type="InterPro" id="IPR001807">
    <property type="entry name" value="ClC"/>
</dbReference>
<feature type="transmembrane region" description="Helical" evidence="11">
    <location>
        <begin position="611"/>
        <end position="632"/>
    </location>
</feature>
<feature type="transmembrane region" description="Helical" evidence="11">
    <location>
        <begin position="322"/>
        <end position="342"/>
    </location>
</feature>
<dbReference type="GO" id="GO:0005254">
    <property type="term" value="F:chloride channel activity"/>
    <property type="evidence" value="ECO:0007669"/>
    <property type="project" value="UniProtKB-KW"/>
</dbReference>
<feature type="transmembrane region" description="Helical" evidence="11">
    <location>
        <begin position="540"/>
        <end position="562"/>
    </location>
</feature>
<dbReference type="Proteomes" id="UP000005459">
    <property type="component" value="Unassembled WGS sequence"/>
</dbReference>
<evidence type="ECO:0000256" key="5">
    <source>
        <dbReference type="ARBA" id="ARBA00023065"/>
    </source>
</evidence>
<gene>
    <name evidence="13" type="ORF">ThimaDRAFT_3587</name>
</gene>
<organism evidence="13 14">
    <name type="scientific">Thiocapsa marina 5811</name>
    <dbReference type="NCBI Taxonomy" id="768671"/>
    <lineage>
        <taxon>Bacteria</taxon>
        <taxon>Pseudomonadati</taxon>
        <taxon>Pseudomonadota</taxon>
        <taxon>Gammaproteobacteria</taxon>
        <taxon>Chromatiales</taxon>
        <taxon>Chromatiaceae</taxon>
        <taxon>Thiocapsa</taxon>
    </lineage>
</organism>
<dbReference type="eggNOG" id="COG0038">
    <property type="taxonomic scope" value="Bacteria"/>
</dbReference>
<dbReference type="STRING" id="768671.ThimaDRAFT_3587"/>
<dbReference type="InterPro" id="IPR050368">
    <property type="entry name" value="ClC-type_chloride_channel"/>
</dbReference>
<dbReference type="GO" id="GO:0034707">
    <property type="term" value="C:chloride channel complex"/>
    <property type="evidence" value="ECO:0007669"/>
    <property type="project" value="UniProtKB-KW"/>
</dbReference>
<dbReference type="SUPFAM" id="SSF81340">
    <property type="entry name" value="Clc chloride channel"/>
    <property type="match status" value="1"/>
</dbReference>
<feature type="transmembrane region" description="Helical" evidence="11">
    <location>
        <begin position="702"/>
        <end position="719"/>
    </location>
</feature>
<evidence type="ECO:0000256" key="3">
    <source>
        <dbReference type="ARBA" id="ARBA00022692"/>
    </source>
</evidence>
<feature type="transmembrane region" description="Helical" evidence="11">
    <location>
        <begin position="465"/>
        <end position="490"/>
    </location>
</feature>
<feature type="region of interest" description="Disordered" evidence="10">
    <location>
        <begin position="127"/>
        <end position="234"/>
    </location>
</feature>
<keyword evidence="12" id="KW-0732">Signal</keyword>
<dbReference type="OrthoDB" id="9767361at2"/>
<evidence type="ECO:0000256" key="8">
    <source>
        <dbReference type="ARBA" id="ARBA00023214"/>
    </source>
</evidence>
<feature type="transmembrane region" description="Helical" evidence="11">
    <location>
        <begin position="502"/>
        <end position="520"/>
    </location>
</feature>
<keyword evidence="4 11" id="KW-1133">Transmembrane helix</keyword>
<evidence type="ECO:0000256" key="12">
    <source>
        <dbReference type="SAM" id="SignalP"/>
    </source>
</evidence>
<feature type="transmembrane region" description="Helical" evidence="11">
    <location>
        <begin position="257"/>
        <end position="275"/>
    </location>
</feature>
<dbReference type="CDD" id="cd00400">
    <property type="entry name" value="Voltage_gated_ClC"/>
    <property type="match status" value="1"/>
</dbReference>
<keyword evidence="2" id="KW-0813">Transport</keyword>
<keyword evidence="14" id="KW-1185">Reference proteome</keyword>
<evidence type="ECO:0000313" key="14">
    <source>
        <dbReference type="Proteomes" id="UP000005459"/>
    </source>
</evidence>
<proteinExistence type="predicted"/>
<feature type="transmembrane region" description="Helical" evidence="11">
    <location>
        <begin position="671"/>
        <end position="695"/>
    </location>
</feature>
<evidence type="ECO:0000256" key="4">
    <source>
        <dbReference type="ARBA" id="ARBA00022989"/>
    </source>
</evidence>
<comment type="subcellular location">
    <subcellularLocation>
        <location evidence="1">Membrane</location>
        <topology evidence="1">Multi-pass membrane protein</topology>
    </subcellularLocation>
</comment>
<evidence type="ECO:0000256" key="7">
    <source>
        <dbReference type="ARBA" id="ARBA00023173"/>
    </source>
</evidence>
<dbReference type="NCBIfam" id="NF002505">
    <property type="entry name" value="PRK01862.1"/>
    <property type="match status" value="1"/>
</dbReference>
<feature type="transmembrane region" description="Helical" evidence="11">
    <location>
        <begin position="644"/>
        <end position="665"/>
    </location>
</feature>
<dbReference type="AlphaFoldDB" id="F9UF84"/>
<keyword evidence="8" id="KW-0868">Chloride</keyword>
<evidence type="ECO:0000256" key="6">
    <source>
        <dbReference type="ARBA" id="ARBA00023136"/>
    </source>
</evidence>
<feature type="transmembrane region" description="Helical" evidence="11">
    <location>
        <begin position="574"/>
        <end position="591"/>
    </location>
</feature>
<evidence type="ECO:0000256" key="2">
    <source>
        <dbReference type="ARBA" id="ARBA00022448"/>
    </source>
</evidence>
<dbReference type="RefSeq" id="WP_007194459.1">
    <property type="nucleotide sequence ID" value="NZ_AFWV01000012.1"/>
</dbReference>
<keyword evidence="3 11" id="KW-0812">Transmembrane</keyword>
<keyword evidence="9" id="KW-0407">Ion channel</keyword>
<dbReference type="PATRIC" id="fig|768671.3.peg.3789"/>
<name>F9UF84_9GAMM</name>
<feature type="chain" id="PRO_5003387811" evidence="12">
    <location>
        <begin position="27"/>
        <end position="743"/>
    </location>
</feature>
<dbReference type="NCBIfam" id="TIGR03505">
    <property type="entry name" value="FimV_core"/>
    <property type="match status" value="1"/>
</dbReference>
<sequence>MIDRVRRASVAALTLLLAVSALSVPAAQDVVPIRAGDSLWKIADRIATEAGFSRDQVMLALLESNPDAFSPACNVNGVLRVGAVLEVPSAERIGAVDAATARRSIERQAREWEEHRRRGRALECPAVVQPFAQGSPAPVPAEGTRYADGAAQGDAPGAPDRSSAPSPSPLPTESALSAAGPDPTQAQDGVAAGPASTTETAPSIEPAQTRDDICPCPPDPDGAAPPDEAGSALSPLGESARVVGEEAPSHLPEGPQAPFWLLAPLVLALLAMSLVRRRPRAAAPLLAPSGAAAVAGAGPPRDAAALPPRRVPFLFALKDGDLVFLVLAALAGLLGALVTVVFREGIHGLEWLLVDHSGSLVVMALGLPPWQRLLLPAVGGLVAGLILEQIGGRLRGRTTTDYMEAVAVGDGWISVRQSLVKSASSLVTVASGGSIGREGAMVQLSAMVASTIGRVAHFPRDRLRLLVAAGAAAGLAAAYNAPIAATLFVAEIVLGSIAIQHIGPLIVAAVIASVTVHDIMGYAPIYEIPAFTLVSDWELGLYLLLGLVAGHMAPIFLGLLGHSHRVFARLPMPLSARMALGGLIVGAISMYEPAVWGNGYSVVNTVLHEPWVWQALLTVMVLKMIATAATHGSGAVGGAFTPTLFVGALLGVLFGTAVHAVLPVGTGPPSAYAVVGMGAMLAATTHAPLMSILMVFEMTMDYEIVLPLMLAVVTAHYTVRRYVDVAPMYAESLLPREADGGSR</sequence>
<dbReference type="PANTHER" id="PTHR43427">
    <property type="entry name" value="CHLORIDE CHANNEL PROTEIN CLC-E"/>
    <property type="match status" value="1"/>
</dbReference>